<keyword evidence="1" id="KW-0812">Transmembrane</keyword>
<dbReference type="EMBL" id="KN834100">
    <property type="protein sequence ID" value="KIK12258.1"/>
    <property type="molecule type" value="Genomic_DNA"/>
</dbReference>
<proteinExistence type="predicted"/>
<dbReference type="OrthoDB" id="10628760at2759"/>
<gene>
    <name evidence="2" type="ORF">PISMIDRAFT_458100</name>
</gene>
<sequence length="162" mass="18862">MKTEGRDSFFVACLPRRTCSRLKTEDEDSTEHTAFAGAPHCTYLHFHQPMPTRMHGVQISNLASMPYIHSHYGYHWSPTDPTGITRRRGSKPLHVVVEPLAGSLSHRRCHWWPEKMVYSCCFVFFFFLVIVHFHSQNLTWLTVLEATTRCCLCDSRQFRGRC</sequence>
<accession>A0A0C9YWH5</accession>
<organism evidence="2 3">
    <name type="scientific">Pisolithus microcarpus 441</name>
    <dbReference type="NCBI Taxonomy" id="765257"/>
    <lineage>
        <taxon>Eukaryota</taxon>
        <taxon>Fungi</taxon>
        <taxon>Dikarya</taxon>
        <taxon>Basidiomycota</taxon>
        <taxon>Agaricomycotina</taxon>
        <taxon>Agaricomycetes</taxon>
        <taxon>Agaricomycetidae</taxon>
        <taxon>Boletales</taxon>
        <taxon>Sclerodermatineae</taxon>
        <taxon>Pisolithaceae</taxon>
        <taxon>Pisolithus</taxon>
    </lineage>
</organism>
<reference evidence="2 3" key="1">
    <citation type="submission" date="2014-04" db="EMBL/GenBank/DDBJ databases">
        <authorList>
            <consortium name="DOE Joint Genome Institute"/>
            <person name="Kuo A."/>
            <person name="Kohler A."/>
            <person name="Costa M.D."/>
            <person name="Nagy L.G."/>
            <person name="Floudas D."/>
            <person name="Copeland A."/>
            <person name="Barry K.W."/>
            <person name="Cichocki N."/>
            <person name="Veneault-Fourrey C."/>
            <person name="LaButti K."/>
            <person name="Lindquist E.A."/>
            <person name="Lipzen A."/>
            <person name="Lundell T."/>
            <person name="Morin E."/>
            <person name="Murat C."/>
            <person name="Sun H."/>
            <person name="Tunlid A."/>
            <person name="Henrissat B."/>
            <person name="Grigoriev I.V."/>
            <person name="Hibbett D.S."/>
            <person name="Martin F."/>
            <person name="Nordberg H.P."/>
            <person name="Cantor M.N."/>
            <person name="Hua S.X."/>
        </authorList>
    </citation>
    <scope>NUCLEOTIDE SEQUENCE [LARGE SCALE GENOMIC DNA]</scope>
    <source>
        <strain evidence="2 3">441</strain>
    </source>
</reference>
<evidence type="ECO:0000313" key="3">
    <source>
        <dbReference type="Proteomes" id="UP000054018"/>
    </source>
</evidence>
<dbReference type="HOGENOM" id="CLU_1636079_0_0_1"/>
<name>A0A0C9YWH5_9AGAM</name>
<evidence type="ECO:0000256" key="1">
    <source>
        <dbReference type="SAM" id="Phobius"/>
    </source>
</evidence>
<evidence type="ECO:0000313" key="2">
    <source>
        <dbReference type="EMBL" id="KIK12258.1"/>
    </source>
</evidence>
<feature type="transmembrane region" description="Helical" evidence="1">
    <location>
        <begin position="116"/>
        <end position="135"/>
    </location>
</feature>
<keyword evidence="3" id="KW-1185">Reference proteome</keyword>
<dbReference type="Proteomes" id="UP000054018">
    <property type="component" value="Unassembled WGS sequence"/>
</dbReference>
<keyword evidence="1" id="KW-0472">Membrane</keyword>
<reference evidence="3" key="2">
    <citation type="submission" date="2015-01" db="EMBL/GenBank/DDBJ databases">
        <title>Evolutionary Origins and Diversification of the Mycorrhizal Mutualists.</title>
        <authorList>
            <consortium name="DOE Joint Genome Institute"/>
            <consortium name="Mycorrhizal Genomics Consortium"/>
            <person name="Kohler A."/>
            <person name="Kuo A."/>
            <person name="Nagy L.G."/>
            <person name="Floudas D."/>
            <person name="Copeland A."/>
            <person name="Barry K.W."/>
            <person name="Cichocki N."/>
            <person name="Veneault-Fourrey C."/>
            <person name="LaButti K."/>
            <person name="Lindquist E.A."/>
            <person name="Lipzen A."/>
            <person name="Lundell T."/>
            <person name="Morin E."/>
            <person name="Murat C."/>
            <person name="Riley R."/>
            <person name="Ohm R."/>
            <person name="Sun H."/>
            <person name="Tunlid A."/>
            <person name="Henrissat B."/>
            <person name="Grigoriev I.V."/>
            <person name="Hibbett D.S."/>
            <person name="Martin F."/>
        </authorList>
    </citation>
    <scope>NUCLEOTIDE SEQUENCE [LARGE SCALE GENOMIC DNA]</scope>
    <source>
        <strain evidence="3">441</strain>
    </source>
</reference>
<dbReference type="AlphaFoldDB" id="A0A0C9YWH5"/>
<protein>
    <submittedName>
        <fullName evidence="2">Uncharacterized protein</fullName>
    </submittedName>
</protein>
<keyword evidence="1" id="KW-1133">Transmembrane helix</keyword>